<dbReference type="Proteomes" id="UP000293154">
    <property type="component" value="Chromosome"/>
</dbReference>
<dbReference type="GO" id="GO:0006313">
    <property type="term" value="P:DNA transposition"/>
    <property type="evidence" value="ECO:0007669"/>
    <property type="project" value="TreeGrafter"/>
</dbReference>
<dbReference type="KEGG" id="prag:EKN56_09070"/>
<accession>A0A411WK21</accession>
<name>A0A411WK21_9GAMM</name>
<dbReference type="RefSeq" id="WP_130591481.1">
    <property type="nucleotide sequence ID" value="NZ_CP034752.1"/>
</dbReference>
<reference evidence="1 2" key="1">
    <citation type="submission" date="2019-03" db="EMBL/GenBank/DDBJ databases">
        <title>Pragia sp. nov. isolated from the gut tract of Carduelis flavirostris.</title>
        <authorList>
            <person name="Ge Y."/>
        </authorList>
    </citation>
    <scope>NUCLEOTIDE SEQUENCE [LARGE SCALE GENOMIC DNA]</scope>
    <source>
        <strain evidence="1 2">CF-458</strain>
    </source>
</reference>
<organism evidence="1 2">
    <name type="scientific">Limnobaculum zhutongyuii</name>
    <dbReference type="NCBI Taxonomy" id="2498113"/>
    <lineage>
        <taxon>Bacteria</taxon>
        <taxon>Pseudomonadati</taxon>
        <taxon>Pseudomonadota</taxon>
        <taxon>Gammaproteobacteria</taxon>
        <taxon>Enterobacterales</taxon>
        <taxon>Budviciaceae</taxon>
        <taxon>Limnobaculum</taxon>
    </lineage>
</organism>
<protein>
    <submittedName>
        <fullName evidence="1">IS1 family transposase</fullName>
    </submittedName>
</protein>
<dbReference type="InterPro" id="IPR051252">
    <property type="entry name" value="IS1_transposase_InsA"/>
</dbReference>
<gene>
    <name evidence="1" type="ORF">EKN56_09070</name>
</gene>
<dbReference type="AlphaFoldDB" id="A0A411WK21"/>
<sequence>MKENLPVCHHCSKIDSVRKHGLARSGVQRYYCTSCKRTFQVRYIYLGNETNILRQVKTLLDEGKSRVEISQVLGVSQGIIDRHIYLITLDEEEKIGA</sequence>
<keyword evidence="2" id="KW-1185">Reference proteome</keyword>
<dbReference type="PANTHER" id="PTHR47923">
    <property type="entry name" value="INSERTION ELEMENT IS1 1 PROTEIN INSA-RELATED"/>
    <property type="match status" value="1"/>
</dbReference>
<evidence type="ECO:0000313" key="2">
    <source>
        <dbReference type="Proteomes" id="UP000293154"/>
    </source>
</evidence>
<dbReference type="EMBL" id="CP034752">
    <property type="protein sequence ID" value="QBH96543.1"/>
    <property type="molecule type" value="Genomic_DNA"/>
</dbReference>
<proteinExistence type="predicted"/>
<dbReference type="PANTHER" id="PTHR47923:SF1">
    <property type="entry name" value="INSERTION ELEMENT IS1 1 PROTEIN INSA-RELATED"/>
    <property type="match status" value="1"/>
</dbReference>
<evidence type="ECO:0000313" key="1">
    <source>
        <dbReference type="EMBL" id="QBH96543.1"/>
    </source>
</evidence>
<dbReference type="OrthoDB" id="6637111at2"/>